<gene>
    <name evidence="2" type="ORF">ACPOL_0389</name>
</gene>
<dbReference type="PANTHER" id="PTHR39162">
    <property type="entry name" value="GLL3345 PROTEIN"/>
    <property type="match status" value="1"/>
</dbReference>
<protein>
    <submittedName>
        <fullName evidence="2">Uncharacterized protein</fullName>
    </submittedName>
</protein>
<organism evidence="2 3">
    <name type="scientific">Acidisarcina polymorpha</name>
    <dbReference type="NCBI Taxonomy" id="2211140"/>
    <lineage>
        <taxon>Bacteria</taxon>
        <taxon>Pseudomonadati</taxon>
        <taxon>Acidobacteriota</taxon>
        <taxon>Terriglobia</taxon>
        <taxon>Terriglobales</taxon>
        <taxon>Acidobacteriaceae</taxon>
        <taxon>Acidisarcina</taxon>
    </lineage>
</organism>
<evidence type="ECO:0000256" key="1">
    <source>
        <dbReference type="SAM" id="MobiDB-lite"/>
    </source>
</evidence>
<name>A0A2Z5FSF3_9BACT</name>
<evidence type="ECO:0000313" key="3">
    <source>
        <dbReference type="Proteomes" id="UP000253606"/>
    </source>
</evidence>
<keyword evidence="3" id="KW-1185">Reference proteome</keyword>
<feature type="compositionally biased region" description="Basic residues" evidence="1">
    <location>
        <begin position="189"/>
        <end position="200"/>
    </location>
</feature>
<dbReference type="KEGG" id="abas:ACPOL_0389"/>
<dbReference type="AlphaFoldDB" id="A0A2Z5FSF3"/>
<sequence>MDIAKVLKTIGEQISTFASGKLAFAEPVSVADRTVIPVAWVRYDFGAGGSTPAPYRRMAQEAGGGGGGGQVSVIPAGIIEITPTRTRFIPIPDGKKIFALIASSSANSGMNNGGSPAKENHPLGASDTPSKQLATAYGSAANKKAAGKRSMPAQKKARVKKVQAKKAVPVKTSRSLPRKVASASTFAKKVARKKSAGRQR</sequence>
<dbReference type="InterPro" id="IPR014229">
    <property type="entry name" value="Spore_YtfJ"/>
</dbReference>
<feature type="region of interest" description="Disordered" evidence="1">
    <location>
        <begin position="109"/>
        <end position="200"/>
    </location>
</feature>
<accession>A0A2Z5FSF3</accession>
<feature type="compositionally biased region" description="Basic residues" evidence="1">
    <location>
        <begin position="155"/>
        <end position="164"/>
    </location>
</feature>
<dbReference type="PANTHER" id="PTHR39162:SF1">
    <property type="entry name" value="SPORULATION PROTEIN YTFJ"/>
    <property type="match status" value="1"/>
</dbReference>
<dbReference type="EMBL" id="CP030840">
    <property type="protein sequence ID" value="AXC09768.1"/>
    <property type="molecule type" value="Genomic_DNA"/>
</dbReference>
<dbReference type="OrthoDB" id="129757at2"/>
<proteinExistence type="predicted"/>
<evidence type="ECO:0000313" key="2">
    <source>
        <dbReference type="EMBL" id="AXC09768.1"/>
    </source>
</evidence>
<dbReference type="RefSeq" id="WP_114205537.1">
    <property type="nucleotide sequence ID" value="NZ_CP030840.1"/>
</dbReference>
<reference evidence="2 3" key="1">
    <citation type="journal article" date="2018" name="Front. Microbiol.">
        <title>Hydrolytic Capabilities as a Key to Environmental Success: Chitinolytic and Cellulolytic Acidobacteria From Acidic Sub-arctic Soils and Boreal Peatlands.</title>
        <authorList>
            <person name="Belova S.E."/>
            <person name="Ravin N.V."/>
            <person name="Pankratov T.A."/>
            <person name="Rakitin A.L."/>
            <person name="Ivanova A.A."/>
            <person name="Beletsky A.V."/>
            <person name="Mardanov A.V."/>
            <person name="Sinninghe Damste J.S."/>
            <person name="Dedysh S.N."/>
        </authorList>
    </citation>
    <scope>NUCLEOTIDE SEQUENCE [LARGE SCALE GENOMIC DNA]</scope>
    <source>
        <strain evidence="2 3">SBC82</strain>
    </source>
</reference>
<dbReference type="Proteomes" id="UP000253606">
    <property type="component" value="Chromosome"/>
</dbReference>
<dbReference type="Pfam" id="PF09579">
    <property type="entry name" value="Spore_YtfJ"/>
    <property type="match status" value="1"/>
</dbReference>